<feature type="transmembrane region" description="Helical" evidence="1">
    <location>
        <begin position="7"/>
        <end position="32"/>
    </location>
</feature>
<comment type="caution">
    <text evidence="3">The sequence shown here is derived from an EMBL/GenBank/DDBJ whole genome shotgun (WGS) entry which is preliminary data.</text>
</comment>
<evidence type="ECO:0000256" key="1">
    <source>
        <dbReference type="SAM" id="Phobius"/>
    </source>
</evidence>
<dbReference type="EMBL" id="QEWQ01000003">
    <property type="protein sequence ID" value="PWD81357.1"/>
    <property type="molecule type" value="Genomic_DNA"/>
</dbReference>
<keyword evidence="4" id="KW-1185">Reference proteome</keyword>
<dbReference type="RefSeq" id="WP_109189248.1">
    <property type="nucleotide sequence ID" value="NZ_BMYA01000003.1"/>
</dbReference>
<name>A0A2U2AFG3_9GAMM</name>
<keyword evidence="1" id="KW-1133">Transmembrane helix</keyword>
<dbReference type="Pfam" id="PF00884">
    <property type="entry name" value="Sulfatase"/>
    <property type="match status" value="1"/>
</dbReference>
<protein>
    <recommendedName>
        <fullName evidence="2">Sulfatase N-terminal domain-containing protein</fullName>
    </recommendedName>
</protein>
<dbReference type="GO" id="GO:0005886">
    <property type="term" value="C:plasma membrane"/>
    <property type="evidence" value="ECO:0007669"/>
    <property type="project" value="UniProtKB-SubCell"/>
</dbReference>
<dbReference type="SUPFAM" id="SSF53649">
    <property type="entry name" value="Alkaline phosphatase-like"/>
    <property type="match status" value="1"/>
</dbReference>
<dbReference type="InterPro" id="IPR000917">
    <property type="entry name" value="Sulfatase_N"/>
</dbReference>
<dbReference type="PANTHER" id="PTHR30443">
    <property type="entry name" value="INNER MEMBRANE PROTEIN"/>
    <property type="match status" value="1"/>
</dbReference>
<keyword evidence="1" id="KW-0812">Transmembrane</keyword>
<dbReference type="OrthoDB" id="9786870at2"/>
<reference evidence="4" key="1">
    <citation type="submission" date="2018-05" db="EMBL/GenBank/DDBJ databases">
        <title>Ignatzschineria dubaiensis sp. nov., isolated from necrotic foot tissues of dromedaries (Camelus dromedarius) and associated maggots in Dubai, United Arab Emirates.</title>
        <authorList>
            <person name="Tsang C.C."/>
            <person name="Tang J.Y.M."/>
            <person name="Fong J.Y.H."/>
            <person name="Kinne J."/>
            <person name="Lee H.H."/>
            <person name="Joseph M."/>
            <person name="Jose S."/>
            <person name="Schuster R.K."/>
            <person name="Tang Y."/>
            <person name="Sivakumar S."/>
            <person name="Chen J.H.K."/>
            <person name="Teng J.L.L."/>
            <person name="Lau S.K.P."/>
            <person name="Wernery U."/>
            <person name="Woo P.C.Y."/>
        </authorList>
    </citation>
    <scope>NUCLEOTIDE SEQUENCE [LARGE SCALE GENOMIC DNA]</scope>
    <source>
        <strain evidence="4">KCTC 22644</strain>
    </source>
</reference>
<evidence type="ECO:0000313" key="3">
    <source>
        <dbReference type="EMBL" id="PWD81357.1"/>
    </source>
</evidence>
<accession>A0A2U2AFG3</accession>
<dbReference type="InterPro" id="IPR040423">
    <property type="entry name" value="PEA_transferase"/>
</dbReference>
<feature type="transmembrane region" description="Helical" evidence="1">
    <location>
        <begin position="142"/>
        <end position="160"/>
    </location>
</feature>
<dbReference type="GO" id="GO:0009244">
    <property type="term" value="P:lipopolysaccharide core region biosynthetic process"/>
    <property type="evidence" value="ECO:0007669"/>
    <property type="project" value="TreeGrafter"/>
</dbReference>
<dbReference type="InterPro" id="IPR017850">
    <property type="entry name" value="Alkaline_phosphatase_core_sf"/>
</dbReference>
<dbReference type="AlphaFoldDB" id="A0A2U2AFG3"/>
<organism evidence="3 4">
    <name type="scientific">Ignatzschineria ureiclastica</name>
    <dbReference type="NCBI Taxonomy" id="472582"/>
    <lineage>
        <taxon>Bacteria</taxon>
        <taxon>Pseudomonadati</taxon>
        <taxon>Pseudomonadota</taxon>
        <taxon>Gammaproteobacteria</taxon>
        <taxon>Cardiobacteriales</taxon>
        <taxon>Ignatzschineriaceae</taxon>
        <taxon>Ignatzschineria</taxon>
    </lineage>
</organism>
<dbReference type="PANTHER" id="PTHR30443:SF2">
    <property type="entry name" value="PHOSPHOETHANOLAMINE TRANSFERASE EPTC"/>
    <property type="match status" value="1"/>
</dbReference>
<gene>
    <name evidence="3" type="ORF">DC083_05575</name>
</gene>
<feature type="transmembrane region" description="Helical" evidence="1">
    <location>
        <begin position="110"/>
        <end position="130"/>
    </location>
</feature>
<dbReference type="Proteomes" id="UP000245020">
    <property type="component" value="Unassembled WGS sequence"/>
</dbReference>
<keyword evidence="1" id="KW-0472">Membrane</keyword>
<feature type="transmembrane region" description="Helical" evidence="1">
    <location>
        <begin position="38"/>
        <end position="57"/>
    </location>
</feature>
<evidence type="ECO:0000313" key="4">
    <source>
        <dbReference type="Proteomes" id="UP000245020"/>
    </source>
</evidence>
<feature type="domain" description="Sulfatase N-terminal" evidence="2">
    <location>
        <begin position="215"/>
        <end position="496"/>
    </location>
</feature>
<sequence length="563" mass="63835">MRIFSKIILIALGFILINYPFIEGKAFYYISIERPDRLFRHLLTAFVALSIIELFAFTRMRWRVPLYLLFLFGSMSYLIYYFATGSEPDYEDFRTLIDARVMMGEAAKGYQGAILKAILYHIPITIGFFLFPKIHMGRKGTLFAVILYLVALGGMLMIIYNKSGRGTNGRASYITPVAQVATFTYLNYLRTDAADFTFYPREAPTQADLGQPLAKNIIVVMDESIRGDMIDLNSHLGTTPSLLNFPQDQLLNFGMIASFSNCSDTSNLAVRKMPRLGKEPSDLFLDENTIWKVAQTAGFKPYIIDAQHNATGHNFYTDHELQGVTNIHGSGLKNDGEVVNVIEQILSENQESVFIYAGLKGSHFPFQNTGFPTPFVPAMKNTNLADATPEEALNSYKNLVRANTDHFFSELAQLLEKYPDTIVIYTSDHGQDLSDPKGKKTHCDAKTTSMEEGIVPFILFAEPSILKRPLVTDFVENQGVTSQMIIAPLVMEFMGYKPEIITQFTEYPALLNKTGTEIGFIYKRPIPQFRSEIERFDMQPEDLEYFRENGKSGKQLHYNFFED</sequence>
<dbReference type="GO" id="GO:0016776">
    <property type="term" value="F:phosphotransferase activity, phosphate group as acceptor"/>
    <property type="evidence" value="ECO:0007669"/>
    <property type="project" value="TreeGrafter"/>
</dbReference>
<dbReference type="Gene3D" id="3.40.720.10">
    <property type="entry name" value="Alkaline Phosphatase, subunit A"/>
    <property type="match status" value="1"/>
</dbReference>
<feature type="transmembrane region" description="Helical" evidence="1">
    <location>
        <begin position="64"/>
        <end position="83"/>
    </location>
</feature>
<proteinExistence type="predicted"/>
<evidence type="ECO:0000259" key="2">
    <source>
        <dbReference type="Pfam" id="PF00884"/>
    </source>
</evidence>